<dbReference type="GO" id="GO:0009236">
    <property type="term" value="P:cobalamin biosynthetic process"/>
    <property type="evidence" value="ECO:0007669"/>
    <property type="project" value="UniProtKB-KW"/>
</dbReference>
<keyword evidence="5" id="KW-0169">Cobalamin biosynthesis</keyword>
<dbReference type="CDD" id="cd02439">
    <property type="entry name" value="DMB-PRT_CobT"/>
    <property type="match status" value="1"/>
</dbReference>
<dbReference type="InterPro" id="IPR023195">
    <property type="entry name" value="Nict_dMeBzImd_PRibTrfase_N"/>
</dbReference>
<comment type="similarity">
    <text evidence="2">Belongs to the CobT family.</text>
</comment>
<name>A0A934QRK3_9PSEU</name>
<dbReference type="PANTHER" id="PTHR43463">
    <property type="entry name" value="NICOTINATE-NUCLEOTIDE--DIMETHYLBENZIMIDAZOLE PHOSPHORIBOSYLTRANSFERASE"/>
    <property type="match status" value="1"/>
</dbReference>
<dbReference type="GO" id="GO:0008939">
    <property type="term" value="F:nicotinate-nucleotide-dimethylbenzimidazole phosphoribosyltransferase activity"/>
    <property type="evidence" value="ECO:0007669"/>
    <property type="project" value="UniProtKB-EC"/>
</dbReference>
<keyword evidence="6 10" id="KW-0328">Glycosyltransferase</keyword>
<dbReference type="Gene3D" id="3.40.50.10210">
    <property type="match status" value="1"/>
</dbReference>
<dbReference type="NCBIfam" id="NF000996">
    <property type="entry name" value="PRK00105.1"/>
    <property type="match status" value="1"/>
</dbReference>
<evidence type="ECO:0000313" key="11">
    <source>
        <dbReference type="Proteomes" id="UP000635245"/>
    </source>
</evidence>
<evidence type="ECO:0000256" key="2">
    <source>
        <dbReference type="ARBA" id="ARBA00007110"/>
    </source>
</evidence>
<dbReference type="EMBL" id="JAENJH010000005">
    <property type="protein sequence ID" value="MBK1786922.1"/>
    <property type="molecule type" value="Genomic_DNA"/>
</dbReference>
<sequence>MPALDETARTLAREHLDGLVKPLGALGRLEDLAAWLCAAHGTVPPRPLDDVRVVVFAGDHGVSLPTPSPTPPAVPGDAVDAEDVEDAVDLVATVSAYPREITAAMVRVFLSGDSGVNVLAAQNGASVRVLDIAVDADLDDVPAAVRAHKIRRGSGRIDVTDALAPGEAARAFAAGRSIADDEIDAGADLLIPGDMGIGNTTIAAALVAAVLGLPVPDVVGAGTGVDDAGRAHKVAVIEAALSRAGERVHDPLDLLTAVGSACAAATTGFLVQAAVRGVPVLLDGVFSGAAALVAREIAPEAAQWWLAGHRSTEPSQSYALKALGLDPILDLGLRLGEGSGAVQAVPVLRGARAVLAEMGRLADLA</sequence>
<dbReference type="Pfam" id="PF02277">
    <property type="entry name" value="DBI_PRT"/>
    <property type="match status" value="2"/>
</dbReference>
<dbReference type="InterPro" id="IPR003200">
    <property type="entry name" value="Nict_dMeBzImd_PRibTrfase"/>
</dbReference>
<evidence type="ECO:0000256" key="4">
    <source>
        <dbReference type="ARBA" id="ARBA00015486"/>
    </source>
</evidence>
<comment type="caution">
    <text evidence="10">The sequence shown here is derived from an EMBL/GenBank/DDBJ whole genome shotgun (WGS) entry which is preliminary data.</text>
</comment>
<comment type="pathway">
    <text evidence="1">Nucleoside biosynthesis; alpha-ribazole biosynthesis; alpha-ribazole from 5,6-dimethylbenzimidazole: step 1/2.</text>
</comment>
<protein>
    <recommendedName>
        <fullName evidence="4">Nicotinate-nucleotide--dimethylbenzimidazole phosphoribosyltransferase</fullName>
        <ecNumber evidence="3">2.4.2.21</ecNumber>
    </recommendedName>
    <alternativeName>
        <fullName evidence="8">N(1)-alpha-phosphoribosyltransferase</fullName>
    </alternativeName>
</protein>
<reference evidence="10" key="1">
    <citation type="submission" date="2020-12" db="EMBL/GenBank/DDBJ databases">
        <title>Prauserella sp. ASG 168, a novel actinomycete isolated from cave rock.</title>
        <authorList>
            <person name="Suriyachadkun C."/>
        </authorList>
    </citation>
    <scope>NUCLEOTIDE SEQUENCE</scope>
    <source>
        <strain evidence="10">ASG 168</strain>
    </source>
</reference>
<comment type="catalytic activity">
    <reaction evidence="9">
        <text>5,6-dimethylbenzimidazole + nicotinate beta-D-ribonucleotide = alpha-ribazole 5'-phosphate + nicotinate + H(+)</text>
        <dbReference type="Rhea" id="RHEA:11196"/>
        <dbReference type="ChEBI" id="CHEBI:15378"/>
        <dbReference type="ChEBI" id="CHEBI:15890"/>
        <dbReference type="ChEBI" id="CHEBI:32544"/>
        <dbReference type="ChEBI" id="CHEBI:57502"/>
        <dbReference type="ChEBI" id="CHEBI:57918"/>
        <dbReference type="EC" id="2.4.2.21"/>
    </reaction>
</comment>
<accession>A0A934QRK3</accession>
<dbReference type="AlphaFoldDB" id="A0A934QRK3"/>
<keyword evidence="7" id="KW-0808">Transferase</keyword>
<organism evidence="10 11">
    <name type="scientific">Prauserella cavernicola</name>
    <dbReference type="NCBI Taxonomy" id="2800127"/>
    <lineage>
        <taxon>Bacteria</taxon>
        <taxon>Bacillati</taxon>
        <taxon>Actinomycetota</taxon>
        <taxon>Actinomycetes</taxon>
        <taxon>Pseudonocardiales</taxon>
        <taxon>Pseudonocardiaceae</taxon>
        <taxon>Prauserella</taxon>
    </lineage>
</organism>
<proteinExistence type="inferred from homology"/>
<evidence type="ECO:0000256" key="8">
    <source>
        <dbReference type="ARBA" id="ARBA00030686"/>
    </source>
</evidence>
<gene>
    <name evidence="10" type="ORF">JHE00_21575</name>
</gene>
<evidence type="ECO:0000313" key="10">
    <source>
        <dbReference type="EMBL" id="MBK1786922.1"/>
    </source>
</evidence>
<dbReference type="Proteomes" id="UP000635245">
    <property type="component" value="Unassembled WGS sequence"/>
</dbReference>
<dbReference type="Gene3D" id="1.10.1610.10">
    <property type="match status" value="2"/>
</dbReference>
<evidence type="ECO:0000256" key="1">
    <source>
        <dbReference type="ARBA" id="ARBA00005049"/>
    </source>
</evidence>
<dbReference type="InterPro" id="IPR036087">
    <property type="entry name" value="Nict_dMeBzImd_PRibTrfase_sf"/>
</dbReference>
<evidence type="ECO:0000256" key="6">
    <source>
        <dbReference type="ARBA" id="ARBA00022676"/>
    </source>
</evidence>
<dbReference type="EC" id="2.4.2.21" evidence="3"/>
<dbReference type="PANTHER" id="PTHR43463:SF1">
    <property type="entry name" value="NICOTINATE-NUCLEOTIDE--DIMETHYLBENZIMIDAZOLE PHOSPHORIBOSYLTRANSFERASE"/>
    <property type="match status" value="1"/>
</dbReference>
<dbReference type="SUPFAM" id="SSF52733">
    <property type="entry name" value="Nicotinate mononucleotide:5,6-dimethylbenzimidazole phosphoribosyltransferase (CobT)"/>
    <property type="match status" value="2"/>
</dbReference>
<evidence type="ECO:0000256" key="9">
    <source>
        <dbReference type="ARBA" id="ARBA00047340"/>
    </source>
</evidence>
<keyword evidence="11" id="KW-1185">Reference proteome</keyword>
<evidence type="ECO:0000256" key="7">
    <source>
        <dbReference type="ARBA" id="ARBA00022679"/>
    </source>
</evidence>
<evidence type="ECO:0000256" key="5">
    <source>
        <dbReference type="ARBA" id="ARBA00022573"/>
    </source>
</evidence>
<evidence type="ECO:0000256" key="3">
    <source>
        <dbReference type="ARBA" id="ARBA00011991"/>
    </source>
</evidence>